<dbReference type="Gene3D" id="3.40.50.880">
    <property type="match status" value="1"/>
</dbReference>
<evidence type="ECO:0000313" key="9">
    <source>
        <dbReference type="EMBL" id="OFV69820.1"/>
    </source>
</evidence>
<organism evidence="9 10">
    <name type="scientific">Acetobacterium wieringae</name>
    <dbReference type="NCBI Taxonomy" id="52694"/>
    <lineage>
        <taxon>Bacteria</taxon>
        <taxon>Bacillati</taxon>
        <taxon>Bacillota</taxon>
        <taxon>Clostridia</taxon>
        <taxon>Eubacteriales</taxon>
        <taxon>Eubacteriaceae</taxon>
        <taxon>Acetobacterium</taxon>
    </lineage>
</organism>
<feature type="binding site" evidence="7">
    <location>
        <position position="249"/>
    </location>
    <ligand>
        <name>substrate</name>
    </ligand>
</feature>
<dbReference type="AlphaFoldDB" id="A0A1F2PEK0"/>
<feature type="active site" description="Acyl-thioester intermediate" evidence="7 8">
    <location>
        <position position="142"/>
    </location>
</feature>
<dbReference type="InterPro" id="IPR029062">
    <property type="entry name" value="Class_I_gatase-like"/>
</dbReference>
<dbReference type="CDD" id="cd03131">
    <property type="entry name" value="GATase1_HTS"/>
    <property type="match status" value="1"/>
</dbReference>
<dbReference type="HAMAP" id="MF_00295">
    <property type="entry name" value="MetA_acyltransf"/>
    <property type="match status" value="1"/>
</dbReference>
<dbReference type="GO" id="GO:0004414">
    <property type="term" value="F:homoserine O-acetyltransferase activity"/>
    <property type="evidence" value="ECO:0007669"/>
    <property type="project" value="UniProtKB-EC"/>
</dbReference>
<evidence type="ECO:0000256" key="2">
    <source>
        <dbReference type="ARBA" id="ARBA00022605"/>
    </source>
</evidence>
<dbReference type="EMBL" id="LKEU01000036">
    <property type="protein sequence ID" value="OFV69820.1"/>
    <property type="molecule type" value="Genomic_DNA"/>
</dbReference>
<dbReference type="Pfam" id="PF04204">
    <property type="entry name" value="HTS"/>
    <property type="match status" value="1"/>
</dbReference>
<evidence type="ECO:0000256" key="4">
    <source>
        <dbReference type="ARBA" id="ARBA00023167"/>
    </source>
</evidence>
<evidence type="ECO:0000256" key="8">
    <source>
        <dbReference type="PIRSR" id="PIRSR000450-1"/>
    </source>
</evidence>
<dbReference type="RefSeq" id="WP_070371981.1">
    <property type="nucleotide sequence ID" value="NZ_LKEU01000036.1"/>
</dbReference>
<dbReference type="OrthoDB" id="9772423at2"/>
<dbReference type="NCBIfam" id="TIGR01001">
    <property type="entry name" value="metA"/>
    <property type="match status" value="1"/>
</dbReference>
<comment type="function">
    <text evidence="7">Transfers an acetyl group from acetyl-CoA to L-homoserine, forming acetyl-L-homoserine.</text>
</comment>
<feature type="active site" evidence="7">
    <location>
        <position position="237"/>
    </location>
</feature>
<keyword evidence="2 7" id="KW-0028">Amino-acid biosynthesis</keyword>
<dbReference type="InterPro" id="IPR033752">
    <property type="entry name" value="MetA_family"/>
</dbReference>
<feature type="active site" description="Proton acceptor" evidence="7">
    <location>
        <position position="235"/>
    </location>
</feature>
<dbReference type="EC" id="2.3.1.31" evidence="7"/>
<gene>
    <name evidence="9" type="primary">metA_2</name>
    <name evidence="7" type="synonym">metAA</name>
    <name evidence="9" type="ORF">ACWI_27090</name>
</gene>
<dbReference type="PIRSF" id="PIRSF000450">
    <property type="entry name" value="H_ser_succinyltr"/>
    <property type="match status" value="1"/>
</dbReference>
<dbReference type="UniPathway" id="UPA00051">
    <property type="reaction ID" value="UER00074"/>
</dbReference>
<dbReference type="InterPro" id="IPR005697">
    <property type="entry name" value="HST_MetA"/>
</dbReference>
<evidence type="ECO:0000256" key="6">
    <source>
        <dbReference type="ARBA" id="ARBA00049043"/>
    </source>
</evidence>
<feature type="site" description="Important for acyl-CoA specificity" evidence="7">
    <location>
        <position position="111"/>
    </location>
</feature>
<evidence type="ECO:0000256" key="1">
    <source>
        <dbReference type="ARBA" id="ARBA00022490"/>
    </source>
</evidence>
<proteinExistence type="inferred from homology"/>
<dbReference type="PANTHER" id="PTHR20919">
    <property type="entry name" value="HOMOSERINE O-SUCCINYLTRANSFERASE"/>
    <property type="match status" value="1"/>
</dbReference>
<dbReference type="Proteomes" id="UP000176244">
    <property type="component" value="Unassembled WGS sequence"/>
</dbReference>
<comment type="catalytic activity">
    <reaction evidence="6 7">
        <text>L-homoserine + acetyl-CoA = O-acetyl-L-homoserine + CoA</text>
        <dbReference type="Rhea" id="RHEA:13701"/>
        <dbReference type="ChEBI" id="CHEBI:57287"/>
        <dbReference type="ChEBI" id="CHEBI:57288"/>
        <dbReference type="ChEBI" id="CHEBI:57476"/>
        <dbReference type="ChEBI" id="CHEBI:57716"/>
        <dbReference type="EC" id="2.3.1.31"/>
    </reaction>
</comment>
<evidence type="ECO:0000256" key="7">
    <source>
        <dbReference type="HAMAP-Rule" id="MF_00295"/>
    </source>
</evidence>
<comment type="subcellular location">
    <subcellularLocation>
        <location evidence="7">Cytoplasm</location>
    </subcellularLocation>
</comment>
<protein>
    <recommendedName>
        <fullName evidence="7">Homoserine O-acetyltransferase</fullName>
        <shortName evidence="7">HAT</shortName>
        <ecNumber evidence="7">2.3.1.31</ecNumber>
    </recommendedName>
    <alternativeName>
        <fullName evidence="7">Homoserine transacetylase</fullName>
        <shortName evidence="7">HTA</shortName>
    </alternativeName>
</protein>
<feature type="binding site" evidence="7">
    <location>
        <position position="192"/>
    </location>
    <ligand>
        <name>substrate</name>
    </ligand>
</feature>
<evidence type="ECO:0000256" key="5">
    <source>
        <dbReference type="ARBA" id="ARBA00023315"/>
    </source>
</evidence>
<keyword evidence="5 7" id="KW-0012">Acyltransferase</keyword>
<comment type="caution">
    <text evidence="7">Lacks conserved residue(s) required for the propagation of feature annotation.</text>
</comment>
<reference evidence="9 10" key="1">
    <citation type="submission" date="2015-09" db="EMBL/GenBank/DDBJ databases">
        <title>Genome sequence of Acetobacterium wieringae DSM 1911.</title>
        <authorList>
            <person name="Poehlein A."/>
            <person name="Bengelsdorf F.R."/>
            <person name="Schiel-Bengelsdorf B."/>
            <person name="Duerre P."/>
            <person name="Daniel R."/>
        </authorList>
    </citation>
    <scope>NUCLEOTIDE SEQUENCE [LARGE SCALE GENOMIC DNA]</scope>
    <source>
        <strain evidence="9 10">DSM 1911</strain>
    </source>
</reference>
<name>A0A1F2PEK0_9FIRM</name>
<accession>A0A1F2PEK0</accession>
<feature type="binding site" evidence="7">
    <location>
        <position position="163"/>
    </location>
    <ligand>
        <name>substrate</name>
    </ligand>
</feature>
<evidence type="ECO:0000313" key="10">
    <source>
        <dbReference type="Proteomes" id="UP000176244"/>
    </source>
</evidence>
<dbReference type="GO" id="GO:0019281">
    <property type="term" value="P:L-methionine biosynthetic process from homoserine via O-succinyl-L-homoserine and cystathionine"/>
    <property type="evidence" value="ECO:0007669"/>
    <property type="project" value="InterPro"/>
</dbReference>
<dbReference type="PANTHER" id="PTHR20919:SF0">
    <property type="entry name" value="HOMOSERINE O-SUCCINYLTRANSFERASE"/>
    <property type="match status" value="1"/>
</dbReference>
<keyword evidence="3 7" id="KW-0808">Transferase</keyword>
<comment type="pathway">
    <text evidence="7">Amino-acid biosynthesis; L-methionine biosynthesis via de novo pathway; O-acetyl-L-homoserine from L-homoserine: step 1/1.</text>
</comment>
<dbReference type="GO" id="GO:0005737">
    <property type="term" value="C:cytoplasm"/>
    <property type="evidence" value="ECO:0007669"/>
    <property type="project" value="UniProtKB-SubCell"/>
</dbReference>
<dbReference type="SUPFAM" id="SSF52317">
    <property type="entry name" value="Class I glutamine amidotransferase-like"/>
    <property type="match status" value="1"/>
</dbReference>
<keyword evidence="4 7" id="KW-0486">Methionine biosynthesis</keyword>
<sequence>MPICVKEGLPAIETLAREDIFIMTDKRATHQDIRVLNLLIVNLMPTVIATETQLLRLLSNTALQLNVEFLKISDQLTGDKTVDHFKQFYHSFEEIKNNHYDGIIITGAPVEKQEFEAVAYWQELCDVLEWAKTHVFSSLYICWGAQAALYYHYGIKKSVPSAKISGVCAHDVNNRRHPIVRGFDDFFYAPHSHYTAIAREDVLTIPQLEILAESSEAGVYLISDITNRQLFVTGHCEYDRVTLKNEYIRDYLQGLKPDVPKNYQLKGELGISDQTTWSSHATLLFANWLNYYVYQQTPYHLKELSF</sequence>
<evidence type="ECO:0000256" key="3">
    <source>
        <dbReference type="ARBA" id="ARBA00022679"/>
    </source>
</evidence>
<comment type="caution">
    <text evidence="9">The sequence shown here is derived from an EMBL/GenBank/DDBJ whole genome shotgun (WGS) entry which is preliminary data.</text>
</comment>
<dbReference type="GO" id="GO:0008899">
    <property type="term" value="F:homoserine O-succinyltransferase activity"/>
    <property type="evidence" value="ECO:0007669"/>
    <property type="project" value="UniProtKB-UniRule"/>
</dbReference>
<feature type="site" description="Important for substrate specificity" evidence="7">
    <location>
        <position position="192"/>
    </location>
</feature>
<comment type="similarity">
    <text evidence="7">Belongs to the MetA family.</text>
</comment>
<keyword evidence="1 7" id="KW-0963">Cytoplasm</keyword>
<dbReference type="STRING" id="52694.ACWI_27090"/>